<dbReference type="EMBL" id="AEPE02000002">
    <property type="protein sequence ID" value="EFZ38358.1"/>
    <property type="molecule type" value="Genomic_DNA"/>
</dbReference>
<sequence>MFKKEVQSLADVLQKVLRQGGLETPLNQKRLIDAWDTIMGPTITRYTGEKFIKNQTLFVKITSPALRQDLSMMKTQLVKRLNEAVGGGLIISDVHIY</sequence>
<dbReference type="HOGENOM" id="CLU_160523_1_0_10"/>
<name>E7RLJ3_9BACT</name>
<evidence type="ECO:0000313" key="1">
    <source>
        <dbReference type="EMBL" id="EFZ38358.1"/>
    </source>
</evidence>
<proteinExistence type="predicted"/>
<dbReference type="RefSeq" id="WP_004369445.1">
    <property type="nucleotide sequence ID" value="NZ_GL833119.1"/>
</dbReference>
<dbReference type="PANTHER" id="PTHR36456">
    <property type="entry name" value="UPF0232 PROTEIN SCO3875"/>
    <property type="match status" value="1"/>
</dbReference>
<accession>E7RLJ3</accession>
<organism evidence="1 2">
    <name type="scientific">Hoylesella oralis ATCC 33269</name>
    <dbReference type="NCBI Taxonomy" id="873533"/>
    <lineage>
        <taxon>Bacteria</taxon>
        <taxon>Pseudomonadati</taxon>
        <taxon>Bacteroidota</taxon>
        <taxon>Bacteroidia</taxon>
        <taxon>Bacteroidales</taxon>
        <taxon>Prevotellaceae</taxon>
        <taxon>Hoylesella</taxon>
    </lineage>
</organism>
<protein>
    <recommendedName>
        <fullName evidence="3">DUF721 domain-containing protein</fullName>
    </recommendedName>
</protein>
<dbReference type="InterPro" id="IPR007922">
    <property type="entry name" value="DciA-like"/>
</dbReference>
<evidence type="ECO:0000313" key="2">
    <source>
        <dbReference type="Proteomes" id="UP000005580"/>
    </source>
</evidence>
<dbReference type="eggNOG" id="COG5512">
    <property type="taxonomic scope" value="Bacteria"/>
</dbReference>
<reference evidence="1" key="1">
    <citation type="submission" date="2011-01" db="EMBL/GenBank/DDBJ databases">
        <authorList>
            <person name="Muzny D."/>
            <person name="Qin X."/>
            <person name="Buhay C."/>
            <person name="Dugan-Rocha S."/>
            <person name="Ding Y."/>
            <person name="Chen G."/>
            <person name="Hawes A."/>
            <person name="Holder M."/>
            <person name="Jhangiani S."/>
            <person name="Johnson A."/>
            <person name="Khan Z."/>
            <person name="Li Z."/>
            <person name="Liu W."/>
            <person name="Liu X."/>
            <person name="Perez L."/>
            <person name="Shen H."/>
            <person name="Wang Q."/>
            <person name="Watt J."/>
            <person name="Xi L."/>
            <person name="Xin Y."/>
            <person name="Zhou J."/>
            <person name="Deng J."/>
            <person name="Jiang H."/>
            <person name="Liu Y."/>
            <person name="Qu J."/>
            <person name="Song X.-Z."/>
            <person name="Zhang L."/>
            <person name="Villasana D."/>
            <person name="Johnson A."/>
            <person name="Liu J."/>
            <person name="Liyanage D."/>
            <person name="Lorensuhewa L."/>
            <person name="Robinson T."/>
            <person name="Song A."/>
            <person name="Song B.-B."/>
            <person name="Dinh H."/>
            <person name="Thornton R."/>
            <person name="Coyle M."/>
            <person name="Francisco L."/>
            <person name="Jackson L."/>
            <person name="Javaid M."/>
            <person name="Korchina V."/>
            <person name="Kovar C."/>
            <person name="Mata R."/>
            <person name="Mathew T."/>
            <person name="Ngo R."/>
            <person name="Nguyen L."/>
            <person name="Nguyen N."/>
            <person name="Okwuonu G."/>
            <person name="Ongeri F."/>
            <person name="Pham C."/>
            <person name="Simmons D."/>
            <person name="Wilczek-Boney K."/>
            <person name="Hale W."/>
            <person name="Jakkamsetti A."/>
            <person name="Pham P."/>
            <person name="Ruth R."/>
            <person name="San Lucas F."/>
            <person name="Warren J."/>
            <person name="Zhang J."/>
            <person name="Zhao Z."/>
            <person name="Zhou C."/>
            <person name="Zhu D."/>
            <person name="Lee S."/>
            <person name="Bess C."/>
            <person name="Blankenburg K."/>
            <person name="Forbes L."/>
            <person name="Fu Q."/>
            <person name="Gubbala S."/>
            <person name="Hirani K."/>
            <person name="Jayaseelan J.C."/>
            <person name="Lara F."/>
            <person name="Munidasa M."/>
            <person name="Palculict T."/>
            <person name="Patil S."/>
            <person name="Pu L.-L."/>
            <person name="Saada N."/>
            <person name="Tang L."/>
            <person name="Weissenberger G."/>
            <person name="Zhu Y."/>
            <person name="Hemphill L."/>
            <person name="Shang Y."/>
            <person name="Youmans B."/>
            <person name="Ayvaz T."/>
            <person name="Ross M."/>
            <person name="Santibanez J."/>
            <person name="Aqrawi P."/>
            <person name="Gross S."/>
            <person name="Joshi V."/>
            <person name="Fowler G."/>
            <person name="Nazareth L."/>
            <person name="Reid J."/>
            <person name="Worley K."/>
            <person name="Petrosino J."/>
            <person name="Highlander S."/>
            <person name="Gibbs R."/>
        </authorList>
    </citation>
    <scope>NUCLEOTIDE SEQUENCE [LARGE SCALE GENOMIC DNA]</scope>
    <source>
        <strain evidence="1">ATCC 33269</strain>
    </source>
</reference>
<dbReference type="PANTHER" id="PTHR36456:SF1">
    <property type="entry name" value="UPF0232 PROTEIN SCO3875"/>
    <property type="match status" value="1"/>
</dbReference>
<keyword evidence="2" id="KW-1185">Reference proteome</keyword>
<dbReference type="Proteomes" id="UP000005580">
    <property type="component" value="Unassembled WGS sequence"/>
</dbReference>
<dbReference type="Pfam" id="PF05258">
    <property type="entry name" value="DciA"/>
    <property type="match status" value="1"/>
</dbReference>
<dbReference type="AlphaFoldDB" id="E7RLJ3"/>
<gene>
    <name evidence="1" type="ORF">HMPREF0663_10727</name>
</gene>
<comment type="caution">
    <text evidence="1">The sequence shown here is derived from an EMBL/GenBank/DDBJ whole genome shotgun (WGS) entry which is preliminary data.</text>
</comment>
<evidence type="ECO:0008006" key="3">
    <source>
        <dbReference type="Google" id="ProtNLM"/>
    </source>
</evidence>
<dbReference type="STRING" id="28134.SAMN05444288_0150"/>